<feature type="non-terminal residue" evidence="1">
    <location>
        <position position="1"/>
    </location>
</feature>
<evidence type="ECO:0000313" key="1">
    <source>
        <dbReference type="EMBL" id="RPA71150.1"/>
    </source>
</evidence>
<gene>
    <name evidence="1" type="ORF">BJ508DRAFT_190868</name>
</gene>
<reference evidence="1 2" key="1">
    <citation type="journal article" date="2018" name="Nat. Ecol. Evol.">
        <title>Pezizomycetes genomes reveal the molecular basis of ectomycorrhizal truffle lifestyle.</title>
        <authorList>
            <person name="Murat C."/>
            <person name="Payen T."/>
            <person name="Noel B."/>
            <person name="Kuo A."/>
            <person name="Morin E."/>
            <person name="Chen J."/>
            <person name="Kohler A."/>
            <person name="Krizsan K."/>
            <person name="Balestrini R."/>
            <person name="Da Silva C."/>
            <person name="Montanini B."/>
            <person name="Hainaut M."/>
            <person name="Levati E."/>
            <person name="Barry K.W."/>
            <person name="Belfiori B."/>
            <person name="Cichocki N."/>
            <person name="Clum A."/>
            <person name="Dockter R.B."/>
            <person name="Fauchery L."/>
            <person name="Guy J."/>
            <person name="Iotti M."/>
            <person name="Le Tacon F."/>
            <person name="Lindquist E.A."/>
            <person name="Lipzen A."/>
            <person name="Malagnac F."/>
            <person name="Mello A."/>
            <person name="Molinier V."/>
            <person name="Miyauchi S."/>
            <person name="Poulain J."/>
            <person name="Riccioni C."/>
            <person name="Rubini A."/>
            <person name="Sitrit Y."/>
            <person name="Splivallo R."/>
            <person name="Traeger S."/>
            <person name="Wang M."/>
            <person name="Zifcakova L."/>
            <person name="Wipf D."/>
            <person name="Zambonelli A."/>
            <person name="Paolocci F."/>
            <person name="Nowrousian M."/>
            <person name="Ottonello S."/>
            <person name="Baldrian P."/>
            <person name="Spatafora J.W."/>
            <person name="Henrissat B."/>
            <person name="Nagy L.G."/>
            <person name="Aury J.M."/>
            <person name="Wincker P."/>
            <person name="Grigoriev I.V."/>
            <person name="Bonfante P."/>
            <person name="Martin F.M."/>
        </authorList>
    </citation>
    <scope>NUCLEOTIDE SEQUENCE [LARGE SCALE GENOMIC DNA]</scope>
    <source>
        <strain evidence="1 2">RN42</strain>
    </source>
</reference>
<dbReference type="PANTHER" id="PTHR36854">
    <property type="entry name" value="CHROMOSOME 9, WHOLE GENOME SHOTGUN SEQUENCE"/>
    <property type="match status" value="1"/>
</dbReference>
<sequence length="99" mass="10533">LLLFLLPLLTLASAATYPLFCKCTCLSQSAIIPLTPTQTCTDCTRQFCLSKNLDICDKAEDKEGEGGVATSCFQRDSGKDRVVVGGFIVLTLGLLGWGG</sequence>
<accession>A0A3N4HGA9</accession>
<keyword evidence="2" id="KW-1185">Reference proteome</keyword>
<organism evidence="1 2">
    <name type="scientific">Ascobolus immersus RN42</name>
    <dbReference type="NCBI Taxonomy" id="1160509"/>
    <lineage>
        <taxon>Eukaryota</taxon>
        <taxon>Fungi</taxon>
        <taxon>Dikarya</taxon>
        <taxon>Ascomycota</taxon>
        <taxon>Pezizomycotina</taxon>
        <taxon>Pezizomycetes</taxon>
        <taxon>Pezizales</taxon>
        <taxon>Ascobolaceae</taxon>
        <taxon>Ascobolus</taxon>
    </lineage>
</organism>
<evidence type="ECO:0000313" key="2">
    <source>
        <dbReference type="Proteomes" id="UP000275078"/>
    </source>
</evidence>
<protein>
    <submittedName>
        <fullName evidence="1">Uncharacterized protein</fullName>
    </submittedName>
</protein>
<dbReference type="PANTHER" id="PTHR36854:SF1">
    <property type="entry name" value="TRANSMEMBRANE PROTEIN"/>
    <property type="match status" value="1"/>
</dbReference>
<dbReference type="OrthoDB" id="2142503at2759"/>
<feature type="non-terminal residue" evidence="1">
    <location>
        <position position="99"/>
    </location>
</feature>
<dbReference type="AlphaFoldDB" id="A0A3N4HGA9"/>
<proteinExistence type="predicted"/>
<dbReference type="Proteomes" id="UP000275078">
    <property type="component" value="Unassembled WGS sequence"/>
</dbReference>
<dbReference type="EMBL" id="ML119966">
    <property type="protein sequence ID" value="RPA71150.1"/>
    <property type="molecule type" value="Genomic_DNA"/>
</dbReference>
<name>A0A3N4HGA9_ASCIM</name>